<feature type="transmembrane region" description="Helical" evidence="1">
    <location>
        <begin position="134"/>
        <end position="157"/>
    </location>
</feature>
<organism evidence="2 3">
    <name type="scientific">Cellulomonas fengjieae</name>
    <dbReference type="NCBI Taxonomy" id="2819978"/>
    <lineage>
        <taxon>Bacteria</taxon>
        <taxon>Bacillati</taxon>
        <taxon>Actinomycetota</taxon>
        <taxon>Actinomycetes</taxon>
        <taxon>Micrococcales</taxon>
        <taxon>Cellulomonadaceae</taxon>
        <taxon>Cellulomonas</taxon>
    </lineage>
</organism>
<keyword evidence="3" id="KW-1185">Reference proteome</keyword>
<keyword evidence="1" id="KW-1133">Transmembrane helix</keyword>
<dbReference type="NCBIfam" id="NF033915">
    <property type="entry name" value="antiphage_ZorA_2"/>
    <property type="match status" value="1"/>
</dbReference>
<gene>
    <name evidence="2" type="primary">zorA</name>
    <name evidence="2" type="ORF">J4035_08880</name>
</gene>
<keyword evidence="1" id="KW-0812">Transmembrane</keyword>
<feature type="transmembrane region" description="Helical" evidence="1">
    <location>
        <begin position="7"/>
        <end position="26"/>
    </location>
</feature>
<reference evidence="2 3" key="1">
    <citation type="submission" date="2021-03" db="EMBL/GenBank/DDBJ databases">
        <title>novel species in genus Cellulomonas.</title>
        <authorList>
            <person name="Zhang G."/>
        </authorList>
    </citation>
    <scope>NUCLEOTIDE SEQUENCE [LARGE SCALE GENOMIC DNA]</scope>
    <source>
        <strain evidence="3">zg-ZUI188</strain>
    </source>
</reference>
<dbReference type="Proteomes" id="UP000678317">
    <property type="component" value="Unassembled WGS sequence"/>
</dbReference>
<feature type="transmembrane region" description="Helical" evidence="1">
    <location>
        <begin position="32"/>
        <end position="49"/>
    </location>
</feature>
<evidence type="ECO:0000313" key="2">
    <source>
        <dbReference type="EMBL" id="MBO3084752.1"/>
    </source>
</evidence>
<dbReference type="RefSeq" id="WP_208289413.1">
    <property type="nucleotide sequence ID" value="NZ_CP074404.1"/>
</dbReference>
<dbReference type="EMBL" id="JAGFBM010000003">
    <property type="protein sequence ID" value="MBO3084752.1"/>
    <property type="molecule type" value="Genomic_DNA"/>
</dbReference>
<keyword evidence="1" id="KW-0472">Membrane</keyword>
<evidence type="ECO:0000313" key="3">
    <source>
        <dbReference type="Proteomes" id="UP000678317"/>
    </source>
</evidence>
<comment type="caution">
    <text evidence="2">The sequence shown here is derived from an EMBL/GenBank/DDBJ whole genome shotgun (WGS) entry which is preliminary data.</text>
</comment>
<name>A0ABS3SGH4_9CELL</name>
<proteinExistence type="predicted"/>
<protein>
    <submittedName>
        <fullName evidence="2">Anti-phage defense ZorAB system ZorA</fullName>
    </submittedName>
</protein>
<accession>A0ABS3SGH4</accession>
<sequence>MNDEPGLGGILVLILPDFGALFGGGVEAVTPVLVLIIGGLAVGVGGFAWREAQRAIRLLTESAGPVDGVTQEDLWARRTEIVEKAKACSPPVADTWREFNETLVSDGRALFNTVEAAEFFNEHRFAPRLVGNRLLQAAPTVLTMLGLLGTFIGLTVGLRGLDLGSSADELRGGIQTLVHGASLGFTASLWGVAMSLLTNVFERWQERRVVKRAQDLQSQIDHLFRMRSPEQSLSDIAASSKDSNTALQVLHEKIGSALQESVKGVGEETGRAVTLAIQEALAPVMSDLAKSAADQSADVFKEISVQLTKSFSEIGTSLAGELKASSDSMRGTLEYMGEQLARQADQHLAHMTELRRTTTEQITAMTAATSRQVELLDRSLPPVVSGLERASSLVGDVMTGMDAATENLRAVASDLGNVSTGLGSMLASAIGTMTELSSKTLEAARALDDQRGAVGELTERSVIAARHLTEASETLNGGFVGMRSAQQAFLEDLQQQLTKHSAAMSGWLATYGAQVNQQTAHRMSEWNAHTEAFTNHMLQATSALSDAIDELGTPRAVEQGTSA</sequence>
<evidence type="ECO:0000256" key="1">
    <source>
        <dbReference type="SAM" id="Phobius"/>
    </source>
</evidence>